<dbReference type="GO" id="GO:0004497">
    <property type="term" value="F:monooxygenase activity"/>
    <property type="evidence" value="ECO:0007669"/>
    <property type="project" value="InterPro"/>
</dbReference>
<keyword evidence="5" id="KW-0732">Signal</keyword>
<dbReference type="SUPFAM" id="SSF54909">
    <property type="entry name" value="Dimeric alpha+beta barrel"/>
    <property type="match status" value="1"/>
</dbReference>
<dbReference type="GO" id="GO:0005829">
    <property type="term" value="C:cytosol"/>
    <property type="evidence" value="ECO:0007669"/>
    <property type="project" value="TreeGrafter"/>
</dbReference>
<dbReference type="Gene3D" id="1.10.630.10">
    <property type="entry name" value="Cytochrome P450"/>
    <property type="match status" value="1"/>
</dbReference>
<dbReference type="Proteomes" id="UP000218151">
    <property type="component" value="Unassembled WGS sequence"/>
</dbReference>
<dbReference type="InterPro" id="IPR048328">
    <property type="entry name" value="Dyp_perox_C"/>
</dbReference>
<accession>A0A2A2SCG5</accession>
<evidence type="ECO:0000256" key="2">
    <source>
        <dbReference type="ARBA" id="ARBA00022559"/>
    </source>
</evidence>
<dbReference type="PANTHER" id="PTHR30521:SF4">
    <property type="entry name" value="DEFERROCHELATASE"/>
    <property type="match status" value="1"/>
</dbReference>
<organism evidence="10 11">
    <name type="scientific">Sphingomonas lenta</name>
    <dbReference type="NCBI Taxonomy" id="1141887"/>
    <lineage>
        <taxon>Bacteria</taxon>
        <taxon>Pseudomonadati</taxon>
        <taxon>Pseudomonadota</taxon>
        <taxon>Alphaproteobacteria</taxon>
        <taxon>Sphingomonadales</taxon>
        <taxon>Sphingomonadaceae</taxon>
        <taxon>Sphingomonas</taxon>
    </lineage>
</organism>
<keyword evidence="11" id="KW-1185">Reference proteome</keyword>
<dbReference type="RefSeq" id="WP_095998819.1">
    <property type="nucleotide sequence ID" value="NZ_NSLI01000004.1"/>
</dbReference>
<dbReference type="Pfam" id="PF20628">
    <property type="entry name" value="Dyp_perox_C"/>
    <property type="match status" value="1"/>
</dbReference>
<dbReference type="InterPro" id="IPR006314">
    <property type="entry name" value="Dyp_peroxidase"/>
</dbReference>
<evidence type="ECO:0000256" key="7">
    <source>
        <dbReference type="ARBA" id="ARBA00023004"/>
    </source>
</evidence>
<evidence type="ECO:0000256" key="3">
    <source>
        <dbReference type="ARBA" id="ARBA00022617"/>
    </source>
</evidence>
<dbReference type="InterPro" id="IPR011008">
    <property type="entry name" value="Dimeric_a/b-barrel"/>
</dbReference>
<dbReference type="GO" id="GO:0004601">
    <property type="term" value="F:peroxidase activity"/>
    <property type="evidence" value="ECO:0007669"/>
    <property type="project" value="UniProtKB-KW"/>
</dbReference>
<evidence type="ECO:0000256" key="1">
    <source>
        <dbReference type="ARBA" id="ARBA00001970"/>
    </source>
</evidence>
<comment type="cofactor">
    <cofactor evidence="1">
        <name>heme b</name>
        <dbReference type="ChEBI" id="CHEBI:60344"/>
    </cofactor>
</comment>
<dbReference type="GO" id="GO:0020037">
    <property type="term" value="F:heme binding"/>
    <property type="evidence" value="ECO:0007669"/>
    <property type="project" value="InterPro"/>
</dbReference>
<feature type="domain" description="Dyp-type peroxidase C-terminal" evidence="9">
    <location>
        <begin position="555"/>
        <end position="650"/>
    </location>
</feature>
<sequence>MIGSEDRAALEWGRRVREKPRGLALGGASDLVVVAPLRTGLVQSYESVTPATRMALTLRTLAAIRTAARESSPVSAFSDPVERLEQVQSFRIAILPDPSRMVLAVTFDGSWEAYMRALWRDAGPMLDLVFCNCQDYPLAREASPAEWAAWVRENERPAQYFYSAAPLTAGDLAYLGQAERIQRHHPARDGDLALTGLASLDPRRVAREARSRAPAAVVDGLALSVLGAMFRLTRYYGADARDEDALTLLRAANSMLDEWEPTRTPPAFAKEVAWLRSAPGPAALAAGPRAAPIDRADVQKGVLTSFDTADGPMTHGALLFLQVTDPGLAAETLADLPLTSEADAPADEALTLALTYEGLMRLGADASVLGALPSEFRQGAEARAALLGDVRAFHPSNWRRPRRNWPPGRAGEIDLSSIDVVLQYRARAPGDPSHDAAADPRHPLAARVAEVAALPGLRLLGVQSMRRAHDRADIDHLGLRDGISQPELVEGRPPDGPHEIAPDELLLQPADGPGAALLGNGSFLAMRRMPVHPDAYRAMVDAAAARARLSRAAVQAKLLGRRADGAPTVPGGSGLNDFTFDSDPHGDRCPLQSHIRRANPRSGRPPRIMRRGMSFGPPAALAGQSAERGIMFMAYCASLAQQYELIQSWVNGGNSTRIASCLADPLVGPARDGGDVYRFRHEGSVRRVALAPAARPVTTLDWTLYAFAPAISAVRALPSLRPPPPEELAEQVERGEALIARLRDSDAPAEAWQSLIDDVGARQTGDAAAFWAAVRARHGGALPSPLGLLVGSEALVRTVLGDDGRRYSVRGYDERFSKSVGRIYLGFDARDAAYRAQAPAGNAVIGAVDEETAFRKALAMAGASLRPHLEGPARPVNLLTEVVDPFMAGLCADWFGLPDGAFVKADGLDWRPSRGRAALCPGDLYSPARYVFDPTPSAPGVAVGQAHGRLLAEAVRARLRSGPPLTGAIAGTLAATPPFRDDPDLLARTVAGVMIGFVPVTAANLANIFVDWAEKGELFRVQEDWLAEPDEAARRRALRDRIERSIVNTPAPDFVWRTAAETHELNGETVEAGTPVLLAIQSATADALAAGRLRPDLAFGGAAGRNGPPHACPGRAMGMGTLVGFFAALLGGATLRPGAAPLTATLRPLG</sequence>
<dbReference type="PROSITE" id="PS51404">
    <property type="entry name" value="DYP_PEROXIDASE"/>
    <property type="match status" value="1"/>
</dbReference>
<evidence type="ECO:0000256" key="6">
    <source>
        <dbReference type="ARBA" id="ARBA00023002"/>
    </source>
</evidence>
<evidence type="ECO:0000256" key="8">
    <source>
        <dbReference type="SAM" id="MobiDB-lite"/>
    </source>
</evidence>
<evidence type="ECO:0000256" key="5">
    <source>
        <dbReference type="ARBA" id="ARBA00022729"/>
    </source>
</evidence>
<evidence type="ECO:0000313" key="10">
    <source>
        <dbReference type="EMBL" id="PAX06994.1"/>
    </source>
</evidence>
<evidence type="ECO:0000259" key="9">
    <source>
        <dbReference type="Pfam" id="PF20628"/>
    </source>
</evidence>
<evidence type="ECO:0000313" key="11">
    <source>
        <dbReference type="Proteomes" id="UP000218151"/>
    </source>
</evidence>
<dbReference type="GO" id="GO:0005506">
    <property type="term" value="F:iron ion binding"/>
    <property type="evidence" value="ECO:0007669"/>
    <property type="project" value="InterPro"/>
</dbReference>
<keyword evidence="2" id="KW-0575">Peroxidase</keyword>
<keyword evidence="4" id="KW-0479">Metal-binding</keyword>
<keyword evidence="7" id="KW-0408">Iron</keyword>
<keyword evidence="3" id="KW-0349">Heme</keyword>
<dbReference type="AlphaFoldDB" id="A0A2A2SCG5"/>
<name>A0A2A2SCG5_9SPHN</name>
<keyword evidence="6" id="KW-0560">Oxidoreductase</keyword>
<dbReference type="EMBL" id="NSLI01000004">
    <property type="protein sequence ID" value="PAX06994.1"/>
    <property type="molecule type" value="Genomic_DNA"/>
</dbReference>
<comment type="caution">
    <text evidence="10">The sequence shown here is derived from an EMBL/GenBank/DDBJ whole genome shotgun (WGS) entry which is preliminary data.</text>
</comment>
<dbReference type="InterPro" id="IPR036396">
    <property type="entry name" value="Cyt_P450_sf"/>
</dbReference>
<evidence type="ECO:0000256" key="4">
    <source>
        <dbReference type="ARBA" id="ARBA00022723"/>
    </source>
</evidence>
<dbReference type="PANTHER" id="PTHR30521">
    <property type="entry name" value="DEFERROCHELATASE/PEROXIDASE"/>
    <property type="match status" value="1"/>
</dbReference>
<protein>
    <recommendedName>
        <fullName evidence="9">Dyp-type peroxidase C-terminal domain-containing protein</fullName>
    </recommendedName>
</protein>
<dbReference type="SUPFAM" id="SSF48264">
    <property type="entry name" value="Cytochrome P450"/>
    <property type="match status" value="1"/>
</dbReference>
<proteinExistence type="predicted"/>
<dbReference type="GO" id="GO:0016705">
    <property type="term" value="F:oxidoreductase activity, acting on paired donors, with incorporation or reduction of molecular oxygen"/>
    <property type="evidence" value="ECO:0007669"/>
    <property type="project" value="InterPro"/>
</dbReference>
<dbReference type="OrthoDB" id="236246at2"/>
<feature type="region of interest" description="Disordered" evidence="8">
    <location>
        <begin position="588"/>
        <end position="613"/>
    </location>
</feature>
<reference evidence="11" key="1">
    <citation type="submission" date="2017-09" db="EMBL/GenBank/DDBJ databases">
        <authorList>
            <person name="Feng G."/>
            <person name="Zhu H."/>
        </authorList>
    </citation>
    <scope>NUCLEOTIDE SEQUENCE [LARGE SCALE GENOMIC DNA]</scope>
    <source>
        <strain evidence="11">1PNM-20</strain>
    </source>
</reference>
<gene>
    <name evidence="10" type="ORF">CKY28_13090</name>
</gene>